<evidence type="ECO:0000313" key="8">
    <source>
        <dbReference type="EMBL" id="KZT35270.1"/>
    </source>
</evidence>
<dbReference type="AlphaFoldDB" id="A0A166AFH4"/>
<feature type="region of interest" description="Disordered" evidence="6">
    <location>
        <begin position="265"/>
        <end position="404"/>
    </location>
</feature>
<dbReference type="InterPro" id="IPR017907">
    <property type="entry name" value="Znf_RING_CS"/>
</dbReference>
<feature type="coiled-coil region" evidence="5">
    <location>
        <begin position="166"/>
        <end position="193"/>
    </location>
</feature>
<evidence type="ECO:0000256" key="4">
    <source>
        <dbReference type="PROSITE-ProRule" id="PRU00175"/>
    </source>
</evidence>
<name>A0A166AFH4_9AGAM</name>
<reference evidence="8 9" key="1">
    <citation type="journal article" date="2016" name="Mol. Biol. Evol.">
        <title>Comparative Genomics of Early-Diverging Mushroom-Forming Fungi Provides Insights into the Origins of Lignocellulose Decay Capabilities.</title>
        <authorList>
            <person name="Nagy L.G."/>
            <person name="Riley R."/>
            <person name="Tritt A."/>
            <person name="Adam C."/>
            <person name="Daum C."/>
            <person name="Floudas D."/>
            <person name="Sun H."/>
            <person name="Yadav J.S."/>
            <person name="Pangilinan J."/>
            <person name="Larsson K.H."/>
            <person name="Matsuura K."/>
            <person name="Barry K."/>
            <person name="Labutti K."/>
            <person name="Kuo R."/>
            <person name="Ohm R.A."/>
            <person name="Bhattacharya S.S."/>
            <person name="Shirouzu T."/>
            <person name="Yoshinaga Y."/>
            <person name="Martin F.M."/>
            <person name="Grigoriev I.V."/>
            <person name="Hibbett D.S."/>
        </authorList>
    </citation>
    <scope>NUCLEOTIDE SEQUENCE [LARGE SCALE GENOMIC DNA]</scope>
    <source>
        <strain evidence="8 9">HHB10207 ss-3</strain>
    </source>
</reference>
<dbReference type="Gene3D" id="3.30.40.10">
    <property type="entry name" value="Zinc/RING finger domain, C3HC4 (zinc finger)"/>
    <property type="match status" value="1"/>
</dbReference>
<protein>
    <recommendedName>
        <fullName evidence="7">RING-type domain-containing protein</fullName>
    </recommendedName>
</protein>
<evidence type="ECO:0000256" key="6">
    <source>
        <dbReference type="SAM" id="MobiDB-lite"/>
    </source>
</evidence>
<dbReference type="SUPFAM" id="SSF57850">
    <property type="entry name" value="RING/U-box"/>
    <property type="match status" value="1"/>
</dbReference>
<dbReference type="STRING" id="1314776.A0A166AFH4"/>
<keyword evidence="9" id="KW-1185">Reference proteome</keyword>
<dbReference type="Pfam" id="PF13639">
    <property type="entry name" value="zf-RING_2"/>
    <property type="match status" value="1"/>
</dbReference>
<keyword evidence="5" id="KW-0175">Coiled coil</keyword>
<evidence type="ECO:0000256" key="3">
    <source>
        <dbReference type="ARBA" id="ARBA00022833"/>
    </source>
</evidence>
<feature type="compositionally biased region" description="Polar residues" evidence="6">
    <location>
        <begin position="341"/>
        <end position="353"/>
    </location>
</feature>
<dbReference type="EMBL" id="KV428146">
    <property type="protein sequence ID" value="KZT35270.1"/>
    <property type="molecule type" value="Genomic_DNA"/>
</dbReference>
<feature type="compositionally biased region" description="Pro residues" evidence="6">
    <location>
        <begin position="298"/>
        <end position="313"/>
    </location>
</feature>
<dbReference type="InterPro" id="IPR013083">
    <property type="entry name" value="Znf_RING/FYVE/PHD"/>
</dbReference>
<dbReference type="Proteomes" id="UP000076798">
    <property type="component" value="Unassembled WGS sequence"/>
</dbReference>
<evidence type="ECO:0000313" key="9">
    <source>
        <dbReference type="Proteomes" id="UP000076798"/>
    </source>
</evidence>
<feature type="domain" description="RING-type" evidence="7">
    <location>
        <begin position="10"/>
        <end position="56"/>
    </location>
</feature>
<keyword evidence="2 4" id="KW-0863">Zinc-finger</keyword>
<dbReference type="PROSITE" id="PS00518">
    <property type="entry name" value="ZF_RING_1"/>
    <property type="match status" value="1"/>
</dbReference>
<sequence>MLTLDPASACEVCAEPFGPGHIPAVIPCGHVFCAKCLSTIVDKTARGLTPSCPLCRGGFTDKTWRLIRVDLGDPSSGSGWSGNSADMKEDEVGKLLEGKVAQAASKKCSFEEVSALHKEVQDWLSLEPNKPDPQHASLRLSADLLRAILLNCLAYSEATKIAKSTEVSLREQLDMYKAANERIESELKKWRSMYTAKSRECQQLRAELSRYRPQDGAGQSSSRSTSAPPRPATSLGTSPAAAPSVNVPGMSNTLVQATSRPSTAAAYGTSSTTVSFPRSAGTIGTVSPPISPARRSPSPAPDRPPPAPVPPLARLPNTPSAPVASKLPSLTRSATPGPMSGRSSTPGPFQRSASVAGHRSNSKHQIWIPSPGADDVPAVPPLPQSSSSTRSRFLSMASRPSKNN</sequence>
<accession>A0A166AFH4</accession>
<gene>
    <name evidence="8" type="ORF">SISSUDRAFT_189604</name>
</gene>
<evidence type="ECO:0000256" key="5">
    <source>
        <dbReference type="SAM" id="Coils"/>
    </source>
</evidence>
<dbReference type="GO" id="GO:0008270">
    <property type="term" value="F:zinc ion binding"/>
    <property type="evidence" value="ECO:0007669"/>
    <property type="project" value="UniProtKB-KW"/>
</dbReference>
<feature type="compositionally biased region" description="Low complexity" evidence="6">
    <location>
        <begin position="385"/>
        <end position="398"/>
    </location>
</feature>
<organism evidence="8 9">
    <name type="scientific">Sistotremastrum suecicum HHB10207 ss-3</name>
    <dbReference type="NCBI Taxonomy" id="1314776"/>
    <lineage>
        <taxon>Eukaryota</taxon>
        <taxon>Fungi</taxon>
        <taxon>Dikarya</taxon>
        <taxon>Basidiomycota</taxon>
        <taxon>Agaricomycotina</taxon>
        <taxon>Agaricomycetes</taxon>
        <taxon>Sistotremastrales</taxon>
        <taxon>Sistotremastraceae</taxon>
        <taxon>Sistotremastrum</taxon>
    </lineage>
</organism>
<dbReference type="PROSITE" id="PS50089">
    <property type="entry name" value="ZF_RING_2"/>
    <property type="match status" value="1"/>
</dbReference>
<dbReference type="OrthoDB" id="6105938at2759"/>
<dbReference type="SMART" id="SM00184">
    <property type="entry name" value="RING"/>
    <property type="match status" value="1"/>
</dbReference>
<keyword evidence="1" id="KW-0479">Metal-binding</keyword>
<proteinExistence type="predicted"/>
<feature type="region of interest" description="Disordered" evidence="6">
    <location>
        <begin position="210"/>
        <end position="249"/>
    </location>
</feature>
<evidence type="ECO:0000259" key="7">
    <source>
        <dbReference type="PROSITE" id="PS50089"/>
    </source>
</evidence>
<keyword evidence="3" id="KW-0862">Zinc</keyword>
<evidence type="ECO:0000256" key="2">
    <source>
        <dbReference type="ARBA" id="ARBA00022771"/>
    </source>
</evidence>
<dbReference type="InterPro" id="IPR001841">
    <property type="entry name" value="Znf_RING"/>
</dbReference>
<evidence type="ECO:0000256" key="1">
    <source>
        <dbReference type="ARBA" id="ARBA00022723"/>
    </source>
</evidence>
<feature type="compositionally biased region" description="Low complexity" evidence="6">
    <location>
        <begin position="265"/>
        <end position="275"/>
    </location>
</feature>